<comment type="caution">
    <text evidence="1">The sequence shown here is derived from an EMBL/GenBank/DDBJ whole genome shotgun (WGS) entry which is preliminary data.</text>
</comment>
<dbReference type="STRING" id="1799789.AX660_22470"/>
<dbReference type="RefSeq" id="WP_068381028.1">
    <property type="nucleotide sequence ID" value="NZ_LSNE01000011.1"/>
</dbReference>
<evidence type="ECO:0000313" key="1">
    <source>
        <dbReference type="EMBL" id="KXI27477.1"/>
    </source>
</evidence>
<dbReference type="AlphaFoldDB" id="A0A148KMF4"/>
<dbReference type="EMBL" id="LSNE01000011">
    <property type="protein sequence ID" value="KXI27477.1"/>
    <property type="molecule type" value="Genomic_DNA"/>
</dbReference>
<proteinExistence type="predicted"/>
<protein>
    <submittedName>
        <fullName evidence="1">Uncharacterized protein</fullName>
    </submittedName>
</protein>
<evidence type="ECO:0000313" key="2">
    <source>
        <dbReference type="Proteomes" id="UP000070299"/>
    </source>
</evidence>
<gene>
    <name evidence="1" type="ORF">AX660_22470</name>
</gene>
<dbReference type="Proteomes" id="UP000070299">
    <property type="component" value="Unassembled WGS sequence"/>
</dbReference>
<name>A0A148KMF4_9ALTE</name>
<reference evidence="2" key="1">
    <citation type="submission" date="2016-02" db="EMBL/GenBank/DDBJ databases">
        <authorList>
            <person name="Schultz-Johansen M."/>
            <person name="Glaring M.A."/>
            <person name="Bech P.K."/>
            <person name="Stougaard P."/>
        </authorList>
    </citation>
    <scope>NUCLEOTIDE SEQUENCE [LARGE SCALE GENOMIC DNA]</scope>
    <source>
        <strain evidence="2">S66</strain>
    </source>
</reference>
<sequence length="90" mass="10426">MLANWLVAKALRDVTEQEEIICRYKIQAKVHRLRLHYRTKSLLRRPDALALVFLSGCLHGYVGKRHSIKLAPLITMAMNLWRIKSISDEG</sequence>
<accession>A0A148KMF4</accession>
<organism evidence="1 2">
    <name type="scientific">Paraglaciecola hydrolytica</name>
    <dbReference type="NCBI Taxonomy" id="1799789"/>
    <lineage>
        <taxon>Bacteria</taxon>
        <taxon>Pseudomonadati</taxon>
        <taxon>Pseudomonadota</taxon>
        <taxon>Gammaproteobacteria</taxon>
        <taxon>Alteromonadales</taxon>
        <taxon>Alteromonadaceae</taxon>
        <taxon>Paraglaciecola</taxon>
    </lineage>
</organism>
<keyword evidence="2" id="KW-1185">Reference proteome</keyword>